<sequence>MTSPYSSRTMVTFHYSTSTENLSKNKRYSRLIILLPIHDELTRYEIKKVSRQDNATIMSYLL</sequence>
<organism evidence="1">
    <name type="scientific">Arundo donax</name>
    <name type="common">Giant reed</name>
    <name type="synonym">Donax arundinaceus</name>
    <dbReference type="NCBI Taxonomy" id="35708"/>
    <lineage>
        <taxon>Eukaryota</taxon>
        <taxon>Viridiplantae</taxon>
        <taxon>Streptophyta</taxon>
        <taxon>Embryophyta</taxon>
        <taxon>Tracheophyta</taxon>
        <taxon>Spermatophyta</taxon>
        <taxon>Magnoliopsida</taxon>
        <taxon>Liliopsida</taxon>
        <taxon>Poales</taxon>
        <taxon>Poaceae</taxon>
        <taxon>PACMAD clade</taxon>
        <taxon>Arundinoideae</taxon>
        <taxon>Arundineae</taxon>
        <taxon>Arundo</taxon>
    </lineage>
</organism>
<reference evidence="1" key="2">
    <citation type="journal article" date="2015" name="Data Brief">
        <title>Shoot transcriptome of the giant reed, Arundo donax.</title>
        <authorList>
            <person name="Barrero R.A."/>
            <person name="Guerrero F.D."/>
            <person name="Moolhuijzen P."/>
            <person name="Goolsby J.A."/>
            <person name="Tidwell J."/>
            <person name="Bellgard S.E."/>
            <person name="Bellgard M.I."/>
        </authorList>
    </citation>
    <scope>NUCLEOTIDE SEQUENCE</scope>
    <source>
        <tissue evidence="1">Shoot tissue taken approximately 20 cm above the soil surface</tissue>
    </source>
</reference>
<dbReference type="AlphaFoldDB" id="A0A0A9HEU2"/>
<reference evidence="1" key="1">
    <citation type="submission" date="2014-09" db="EMBL/GenBank/DDBJ databases">
        <authorList>
            <person name="Magalhaes I.L.F."/>
            <person name="Oliveira U."/>
            <person name="Santos F.R."/>
            <person name="Vidigal T.H.D.A."/>
            <person name="Brescovit A.D."/>
            <person name="Santos A.J."/>
        </authorList>
    </citation>
    <scope>NUCLEOTIDE SEQUENCE</scope>
    <source>
        <tissue evidence="1">Shoot tissue taken approximately 20 cm above the soil surface</tissue>
    </source>
</reference>
<dbReference type="EMBL" id="GBRH01162231">
    <property type="protein sequence ID" value="JAE35665.1"/>
    <property type="molecule type" value="Transcribed_RNA"/>
</dbReference>
<proteinExistence type="predicted"/>
<name>A0A0A9HEU2_ARUDO</name>
<evidence type="ECO:0000313" key="1">
    <source>
        <dbReference type="EMBL" id="JAE35665.1"/>
    </source>
</evidence>
<accession>A0A0A9HEU2</accession>
<protein>
    <submittedName>
        <fullName evidence="1">Uncharacterized protein</fullName>
    </submittedName>
</protein>